<dbReference type="Gene3D" id="3.30.559.30">
    <property type="entry name" value="Nonribosomal peptide synthetase, condensation domain"/>
    <property type="match status" value="1"/>
</dbReference>
<dbReference type="GO" id="GO:0031177">
    <property type="term" value="F:phosphopantetheine binding"/>
    <property type="evidence" value="ECO:0007669"/>
    <property type="project" value="TreeGrafter"/>
</dbReference>
<evidence type="ECO:0000313" key="3">
    <source>
        <dbReference type="Proteomes" id="UP001301958"/>
    </source>
</evidence>
<evidence type="ECO:0000313" key="2">
    <source>
        <dbReference type="EMBL" id="KAK4221395.1"/>
    </source>
</evidence>
<gene>
    <name evidence="2" type="ORF">QBC38DRAFT_492184</name>
</gene>
<keyword evidence="1" id="KW-0436">Ligase</keyword>
<name>A0AAN7BGH9_9PEZI</name>
<dbReference type="SUPFAM" id="SSF52777">
    <property type="entry name" value="CoA-dependent acyltransferases"/>
    <property type="match status" value="1"/>
</dbReference>
<dbReference type="GO" id="GO:0016874">
    <property type="term" value="F:ligase activity"/>
    <property type="evidence" value="ECO:0007669"/>
    <property type="project" value="UniProtKB-KW"/>
</dbReference>
<dbReference type="GO" id="GO:0044550">
    <property type="term" value="P:secondary metabolite biosynthetic process"/>
    <property type="evidence" value="ECO:0007669"/>
    <property type="project" value="TreeGrafter"/>
</dbReference>
<dbReference type="AlphaFoldDB" id="A0AAN7BGH9"/>
<dbReference type="PANTHER" id="PTHR45527:SF16">
    <property type="entry name" value="NONRIBOSOMAL PEPTIDE SYNTHASE ATNA-RELATED"/>
    <property type="match status" value="1"/>
</dbReference>
<dbReference type="Proteomes" id="UP001301958">
    <property type="component" value="Unassembled WGS sequence"/>
</dbReference>
<comment type="caution">
    <text evidence="2">The sequence shown here is derived from an EMBL/GenBank/DDBJ whole genome shotgun (WGS) entry which is preliminary data.</text>
</comment>
<dbReference type="PANTHER" id="PTHR45527">
    <property type="entry name" value="NONRIBOSOMAL PEPTIDE SYNTHETASE"/>
    <property type="match status" value="1"/>
</dbReference>
<reference evidence="2" key="1">
    <citation type="journal article" date="2023" name="Mol. Phylogenet. Evol.">
        <title>Genome-scale phylogeny and comparative genomics of the fungal order Sordariales.</title>
        <authorList>
            <person name="Hensen N."/>
            <person name="Bonometti L."/>
            <person name="Westerberg I."/>
            <person name="Brannstrom I.O."/>
            <person name="Guillou S."/>
            <person name="Cros-Aarteil S."/>
            <person name="Calhoun S."/>
            <person name="Haridas S."/>
            <person name="Kuo A."/>
            <person name="Mondo S."/>
            <person name="Pangilinan J."/>
            <person name="Riley R."/>
            <person name="LaButti K."/>
            <person name="Andreopoulos B."/>
            <person name="Lipzen A."/>
            <person name="Chen C."/>
            <person name="Yan M."/>
            <person name="Daum C."/>
            <person name="Ng V."/>
            <person name="Clum A."/>
            <person name="Steindorff A."/>
            <person name="Ohm R.A."/>
            <person name="Martin F."/>
            <person name="Silar P."/>
            <person name="Natvig D.O."/>
            <person name="Lalanne C."/>
            <person name="Gautier V."/>
            <person name="Ament-Velasquez S.L."/>
            <person name="Kruys A."/>
            <person name="Hutchinson M.I."/>
            <person name="Powell A.J."/>
            <person name="Barry K."/>
            <person name="Miller A.N."/>
            <person name="Grigoriev I.V."/>
            <person name="Debuchy R."/>
            <person name="Gladieux P."/>
            <person name="Hiltunen Thoren M."/>
            <person name="Johannesson H."/>
        </authorList>
    </citation>
    <scope>NUCLEOTIDE SEQUENCE</scope>
    <source>
        <strain evidence="2">CBS 990.96</strain>
    </source>
</reference>
<evidence type="ECO:0000256" key="1">
    <source>
        <dbReference type="ARBA" id="ARBA00022598"/>
    </source>
</evidence>
<organism evidence="2 3">
    <name type="scientific">Podospora fimiseda</name>
    <dbReference type="NCBI Taxonomy" id="252190"/>
    <lineage>
        <taxon>Eukaryota</taxon>
        <taxon>Fungi</taxon>
        <taxon>Dikarya</taxon>
        <taxon>Ascomycota</taxon>
        <taxon>Pezizomycotina</taxon>
        <taxon>Sordariomycetes</taxon>
        <taxon>Sordariomycetidae</taxon>
        <taxon>Sordariales</taxon>
        <taxon>Podosporaceae</taxon>
        <taxon>Podospora</taxon>
    </lineage>
</organism>
<proteinExistence type="predicted"/>
<accession>A0AAN7BGH9</accession>
<dbReference type="GO" id="GO:0005737">
    <property type="term" value="C:cytoplasm"/>
    <property type="evidence" value="ECO:0007669"/>
    <property type="project" value="TreeGrafter"/>
</dbReference>
<dbReference type="GO" id="GO:0043041">
    <property type="term" value="P:amino acid activation for nonribosomal peptide biosynthetic process"/>
    <property type="evidence" value="ECO:0007669"/>
    <property type="project" value="TreeGrafter"/>
</dbReference>
<keyword evidence="3" id="KW-1185">Reference proteome</keyword>
<protein>
    <submittedName>
        <fullName evidence="2">Uncharacterized protein</fullName>
    </submittedName>
</protein>
<dbReference type="EMBL" id="MU865553">
    <property type="protein sequence ID" value="KAK4221395.1"/>
    <property type="molecule type" value="Genomic_DNA"/>
</dbReference>
<reference evidence="2" key="2">
    <citation type="submission" date="2023-05" db="EMBL/GenBank/DDBJ databases">
        <authorList>
            <consortium name="Lawrence Berkeley National Laboratory"/>
            <person name="Steindorff A."/>
            <person name="Hensen N."/>
            <person name="Bonometti L."/>
            <person name="Westerberg I."/>
            <person name="Brannstrom I.O."/>
            <person name="Guillou S."/>
            <person name="Cros-Aarteil S."/>
            <person name="Calhoun S."/>
            <person name="Haridas S."/>
            <person name="Kuo A."/>
            <person name="Mondo S."/>
            <person name="Pangilinan J."/>
            <person name="Riley R."/>
            <person name="Labutti K."/>
            <person name="Andreopoulos B."/>
            <person name="Lipzen A."/>
            <person name="Chen C."/>
            <person name="Yanf M."/>
            <person name="Daum C."/>
            <person name="Ng V."/>
            <person name="Clum A."/>
            <person name="Ohm R."/>
            <person name="Martin F."/>
            <person name="Silar P."/>
            <person name="Natvig D."/>
            <person name="Lalanne C."/>
            <person name="Gautier V."/>
            <person name="Ament-Velasquez S.L."/>
            <person name="Kruys A."/>
            <person name="Hutchinson M.I."/>
            <person name="Powell A.J."/>
            <person name="Barry K."/>
            <person name="Miller A.N."/>
            <person name="Grigoriev I.V."/>
            <person name="Debuchy R."/>
            <person name="Gladieux P."/>
            <person name="Thoren M.H."/>
            <person name="Johannesson H."/>
        </authorList>
    </citation>
    <scope>NUCLEOTIDE SEQUENCE</scope>
    <source>
        <strain evidence="2">CBS 990.96</strain>
    </source>
</reference>
<sequence length="126" mass="14200">MTELVWAVVLSRFIALTDVVFGYLTGGRDVLVPGIEEIAGPTVHMMVSRVKLDLSRSVVESLKGVKEDTLREWDIVVLWLGRLNISLGWSLEDCLGLQCRREYAALMLPRLLSRLSERENGCFIAH</sequence>